<evidence type="ECO:0000313" key="2">
    <source>
        <dbReference type="Proteomes" id="UP001145050"/>
    </source>
</evidence>
<proteinExistence type="predicted"/>
<evidence type="ECO:0000313" key="1">
    <source>
        <dbReference type="EMBL" id="MDC3424302.1"/>
    </source>
</evidence>
<dbReference type="AlphaFoldDB" id="A0A9X3WQM2"/>
<keyword evidence="2" id="KW-1185">Reference proteome</keyword>
<dbReference type="EMBL" id="JAMQKB010000005">
    <property type="protein sequence ID" value="MDC3424302.1"/>
    <property type="molecule type" value="Genomic_DNA"/>
</dbReference>
<gene>
    <name evidence="1" type="ORF">NC797_07240</name>
</gene>
<comment type="caution">
    <text evidence="1">The sequence shown here is derived from an EMBL/GenBank/DDBJ whole genome shotgun (WGS) entry which is preliminary data.</text>
</comment>
<sequence length="396" mass="45077">MYIGVVSHDSKYKELFQNEEEIETAVVMDQVKEDHNTSLELSALLVDGKFTPHQELAYIRDKFPNIPMFYKLHDIKSHISTKHIERICAAHRVTPINERYTIEQVVSEVMNVVCNKGEYASKRIVSFFGTHSGVGVSTTVLSIAKSISQRVHEKVLVLSLNAWDPADYFLQYEGKYLNDLKVELKTKSLTPVKLGEAVSQHGDFYHLAGNRDIKLQRFYKNDEIAHLIDVAKETFDLILIDGGTHFDTANASQSYVSSNLRFIVTNQEDKGYRGYFPHTFQQLIEPAGGTKSDFMLVLNRFQPNMSLISEKDLEEELEINRVATLPDMDILGAVSIRQKSLLYDVAEGNYKKNIDTISNLIISESQLSEKPVELHHLENKKGIFSSLFGKKKEEKV</sequence>
<name>A0A9X3WQM2_9BACI</name>
<dbReference type="Proteomes" id="UP001145050">
    <property type="component" value="Unassembled WGS sequence"/>
</dbReference>
<dbReference type="SUPFAM" id="SSF52540">
    <property type="entry name" value="P-loop containing nucleoside triphosphate hydrolases"/>
    <property type="match status" value="1"/>
</dbReference>
<dbReference type="InterPro" id="IPR027417">
    <property type="entry name" value="P-loop_NTPase"/>
</dbReference>
<dbReference type="RefSeq" id="WP_272436107.1">
    <property type="nucleotide sequence ID" value="NZ_JAMQKB010000005.1"/>
</dbReference>
<protein>
    <submittedName>
        <fullName evidence="1">ParA family protein</fullName>
    </submittedName>
</protein>
<dbReference type="Gene3D" id="3.40.50.300">
    <property type="entry name" value="P-loop containing nucleotide triphosphate hydrolases"/>
    <property type="match status" value="1"/>
</dbReference>
<accession>A0A9X3WQM2</accession>
<organism evidence="1 2">
    <name type="scientific">Terrihalobacillus insolitus</name>
    <dbReference type="NCBI Taxonomy" id="2950438"/>
    <lineage>
        <taxon>Bacteria</taxon>
        <taxon>Bacillati</taxon>
        <taxon>Bacillota</taxon>
        <taxon>Bacilli</taxon>
        <taxon>Bacillales</taxon>
        <taxon>Bacillaceae</taxon>
        <taxon>Terrihalobacillus</taxon>
    </lineage>
</organism>
<reference evidence="1" key="1">
    <citation type="submission" date="2022-06" db="EMBL/GenBank/DDBJ databases">
        <title>Aquibacillus sp. a new bacterium isolated from soil saline samples.</title>
        <authorList>
            <person name="Galisteo C."/>
            <person name="De La Haba R."/>
            <person name="Sanchez-Porro C."/>
            <person name="Ventosa A."/>
        </authorList>
    </citation>
    <scope>NUCLEOTIDE SEQUENCE</scope>
    <source>
        <strain evidence="1">3ASR75-11</strain>
    </source>
</reference>